<dbReference type="PANTHER" id="PTHR42957:SF1">
    <property type="entry name" value="HELICASE MJ1565-RELATED"/>
    <property type="match status" value="1"/>
</dbReference>
<dbReference type="RefSeq" id="WP_169032807.1">
    <property type="nucleotide sequence ID" value="NZ_JABBYL010000027.1"/>
</dbReference>
<keyword evidence="6" id="KW-0547">Nucleotide-binding</keyword>
<dbReference type="GO" id="GO:0043139">
    <property type="term" value="F:5'-3' DNA helicase activity"/>
    <property type="evidence" value="ECO:0007669"/>
    <property type="project" value="UniProtKB-EC"/>
</dbReference>
<reference evidence="6 7" key="1">
    <citation type="submission" date="2020-04" db="EMBL/GenBank/DDBJ databases">
        <title>Draft genome of Methanobacterium subterraneum isolated from animal feces.</title>
        <authorList>
            <person name="Ouboter H.T."/>
            <person name="Berger S."/>
            <person name="Gungor E."/>
            <person name="Jetten M.S.M."/>
            <person name="Welte C.U."/>
        </authorList>
    </citation>
    <scope>NUCLEOTIDE SEQUENCE [LARGE SCALE GENOMIC DNA]</scope>
    <source>
        <strain evidence="6">HO_2020</strain>
    </source>
</reference>
<evidence type="ECO:0000256" key="3">
    <source>
        <dbReference type="ARBA" id="ARBA00048954"/>
    </source>
</evidence>
<comment type="similarity">
    <text evidence="1">Belongs to the HerA family.</text>
</comment>
<protein>
    <submittedName>
        <fullName evidence="6">ATP-binding protein</fullName>
    </submittedName>
</protein>
<comment type="caution">
    <text evidence="6">The sequence shown here is derived from an EMBL/GenBank/DDBJ whole genome shotgun (WGS) entry which is preliminary data.</text>
</comment>
<name>A0A7K4DNY2_9EURY</name>
<dbReference type="PANTHER" id="PTHR42957">
    <property type="entry name" value="HELICASE MJ1565-RELATED"/>
    <property type="match status" value="1"/>
</dbReference>
<dbReference type="InterPro" id="IPR008571">
    <property type="entry name" value="HerA-like"/>
</dbReference>
<dbReference type="Pfam" id="PF01935">
    <property type="entry name" value="DUF87"/>
    <property type="match status" value="1"/>
</dbReference>
<gene>
    <name evidence="6" type="ORF">HG719_07765</name>
</gene>
<dbReference type="GO" id="GO:0043138">
    <property type="term" value="F:3'-5' DNA helicase activity"/>
    <property type="evidence" value="ECO:0007669"/>
    <property type="project" value="UniProtKB-EC"/>
</dbReference>
<evidence type="ECO:0000259" key="5">
    <source>
        <dbReference type="Pfam" id="PF01935"/>
    </source>
</evidence>
<comment type="catalytic activity">
    <reaction evidence="4">
        <text>ATP + H2O = ADP + phosphate + H(+)</text>
        <dbReference type="Rhea" id="RHEA:13065"/>
        <dbReference type="ChEBI" id="CHEBI:15377"/>
        <dbReference type="ChEBI" id="CHEBI:15378"/>
        <dbReference type="ChEBI" id="CHEBI:30616"/>
        <dbReference type="ChEBI" id="CHEBI:43474"/>
        <dbReference type="ChEBI" id="CHEBI:456216"/>
        <dbReference type="EC" id="5.6.2.4"/>
    </reaction>
</comment>
<organism evidence="6 7">
    <name type="scientific">Methanobacterium subterraneum</name>
    <dbReference type="NCBI Taxonomy" id="59277"/>
    <lineage>
        <taxon>Archaea</taxon>
        <taxon>Methanobacteriati</taxon>
        <taxon>Methanobacteriota</taxon>
        <taxon>Methanomada group</taxon>
        <taxon>Methanobacteria</taxon>
        <taxon>Methanobacteriales</taxon>
        <taxon>Methanobacteriaceae</taxon>
        <taxon>Methanobacterium</taxon>
    </lineage>
</organism>
<feature type="domain" description="Helicase HerA central" evidence="5">
    <location>
        <begin position="146"/>
        <end position="376"/>
    </location>
</feature>
<dbReference type="Proteomes" id="UP000591058">
    <property type="component" value="Unassembled WGS sequence"/>
</dbReference>
<accession>A0A7K4DNY2</accession>
<evidence type="ECO:0000256" key="4">
    <source>
        <dbReference type="ARBA" id="ARBA00048988"/>
    </source>
</evidence>
<dbReference type="AlphaFoldDB" id="A0A7K4DNY2"/>
<dbReference type="Gene3D" id="3.40.50.300">
    <property type="entry name" value="P-loop containing nucleotide triphosphate hydrolases"/>
    <property type="match status" value="2"/>
</dbReference>
<dbReference type="GO" id="GO:0005524">
    <property type="term" value="F:ATP binding"/>
    <property type="evidence" value="ECO:0007669"/>
    <property type="project" value="UniProtKB-KW"/>
</dbReference>
<comment type="catalytic activity">
    <reaction evidence="3">
        <text>ATP + H2O = ADP + phosphate + H(+)</text>
        <dbReference type="Rhea" id="RHEA:13065"/>
        <dbReference type="ChEBI" id="CHEBI:15377"/>
        <dbReference type="ChEBI" id="CHEBI:15378"/>
        <dbReference type="ChEBI" id="CHEBI:30616"/>
        <dbReference type="ChEBI" id="CHEBI:43474"/>
        <dbReference type="ChEBI" id="CHEBI:456216"/>
        <dbReference type="EC" id="5.6.2.3"/>
    </reaction>
</comment>
<proteinExistence type="inferred from homology"/>
<evidence type="ECO:0000256" key="2">
    <source>
        <dbReference type="ARBA" id="ARBA00034617"/>
    </source>
</evidence>
<dbReference type="SUPFAM" id="SSF52540">
    <property type="entry name" value="P-loop containing nucleoside triphosphate hydrolases"/>
    <property type="match status" value="1"/>
</dbReference>
<evidence type="ECO:0000313" key="7">
    <source>
        <dbReference type="Proteomes" id="UP000591058"/>
    </source>
</evidence>
<dbReference type="InterPro" id="IPR027417">
    <property type="entry name" value="P-loop_NTPase"/>
</dbReference>
<evidence type="ECO:0000313" key="6">
    <source>
        <dbReference type="EMBL" id="NMO09726.1"/>
    </source>
</evidence>
<sequence>MDKRGQIVGGGLKNILIRERSGDKLEIGELLVVNDNFDPEDLYKDRNYTILQIKDIEYKSQMSPAIHELLAGMELEGHNPDLGFVEPELANYSVAAAKPMLAVHQKKDKYETRSPKRLPNFFNPLFSIETEDLKFLKPKNTENSLYLGNVRSGSNVLEDLNVYINAKDALTHHILIPATTGRGKSNLVKVMLCSLLSSKDAGILVLDPHDEYYGRNDIGLKDHEDSEDFLEYYSTDPPVGQSKLIINIKSITPKQVKGLTYLTQAQSEAVYLLHNRFGENWIFETFNTHHIEGVHPKTLQVLKRKLENILGIYVKKDEDGEVKLGYRRSLFKGGVVGESTINNITESLEQGKIVIIDSSKLNDPEELLVGSMILEKLFYQYKEYNTDELRKKPVISVIIEEAPRVLGKEAMESPGGNNIYGTIAREGRKFQIGLIAITQLSSLIPKTILANMNTKIILGNEMSVERHAIIESAAQDLSEDNRIIASLDKGEAIVSSVFTKFAIPIKIPYFNDYIRKFQTGNDGKQEKVRTQISG</sequence>
<comment type="catalytic activity">
    <reaction evidence="2">
        <text>Couples ATP hydrolysis with the unwinding of duplex DNA by translocating in the 3'-5' direction.</text>
        <dbReference type="EC" id="5.6.2.4"/>
    </reaction>
</comment>
<dbReference type="InterPro" id="IPR002789">
    <property type="entry name" value="HerA_central"/>
</dbReference>
<keyword evidence="6" id="KW-0067">ATP-binding</keyword>
<evidence type="ECO:0000256" key="1">
    <source>
        <dbReference type="ARBA" id="ARBA00007816"/>
    </source>
</evidence>
<dbReference type="EMBL" id="JABBYL010000027">
    <property type="protein sequence ID" value="NMO09726.1"/>
    <property type="molecule type" value="Genomic_DNA"/>
</dbReference>